<accession>A0A2P2PXW3</accession>
<dbReference type="AlphaFoldDB" id="A0A2P2PXW3"/>
<dbReference type="EMBL" id="GGEC01079094">
    <property type="protein sequence ID" value="MBX59578.1"/>
    <property type="molecule type" value="Transcribed_RNA"/>
</dbReference>
<reference evidence="1" key="1">
    <citation type="submission" date="2018-02" db="EMBL/GenBank/DDBJ databases">
        <title>Rhizophora mucronata_Transcriptome.</title>
        <authorList>
            <person name="Meera S.P."/>
            <person name="Sreeshan A."/>
            <person name="Augustine A."/>
        </authorList>
    </citation>
    <scope>NUCLEOTIDE SEQUENCE</scope>
    <source>
        <tissue evidence="1">Leaf</tissue>
    </source>
</reference>
<evidence type="ECO:0000313" key="1">
    <source>
        <dbReference type="EMBL" id="MBX59578.1"/>
    </source>
</evidence>
<name>A0A2P2PXW3_RHIMU</name>
<organism evidence="1">
    <name type="scientific">Rhizophora mucronata</name>
    <name type="common">Asiatic mangrove</name>
    <dbReference type="NCBI Taxonomy" id="61149"/>
    <lineage>
        <taxon>Eukaryota</taxon>
        <taxon>Viridiplantae</taxon>
        <taxon>Streptophyta</taxon>
        <taxon>Embryophyta</taxon>
        <taxon>Tracheophyta</taxon>
        <taxon>Spermatophyta</taxon>
        <taxon>Magnoliopsida</taxon>
        <taxon>eudicotyledons</taxon>
        <taxon>Gunneridae</taxon>
        <taxon>Pentapetalae</taxon>
        <taxon>rosids</taxon>
        <taxon>fabids</taxon>
        <taxon>Malpighiales</taxon>
        <taxon>Rhizophoraceae</taxon>
        <taxon>Rhizophora</taxon>
    </lineage>
</organism>
<protein>
    <submittedName>
        <fullName evidence="1">Uncharacterized protein</fullName>
    </submittedName>
</protein>
<proteinExistence type="predicted"/>
<sequence length="26" mass="3207">MFWSINYAKQNMNIFFLGFLLAFYVK</sequence>